<evidence type="ECO:0000313" key="2">
    <source>
        <dbReference type="Proteomes" id="UP000659496"/>
    </source>
</evidence>
<comment type="caution">
    <text evidence="1">The sequence shown here is derived from an EMBL/GenBank/DDBJ whole genome shotgun (WGS) entry which is preliminary data.</text>
</comment>
<organism evidence="1 2">
    <name type="scientific">Sporosarcina gallistercoris</name>
    <dbReference type="NCBI Taxonomy" id="2762245"/>
    <lineage>
        <taxon>Bacteria</taxon>
        <taxon>Bacillati</taxon>
        <taxon>Bacillota</taxon>
        <taxon>Bacilli</taxon>
        <taxon>Bacillales</taxon>
        <taxon>Caryophanaceae</taxon>
        <taxon>Sporosarcina</taxon>
    </lineage>
</organism>
<evidence type="ECO:0000313" key="1">
    <source>
        <dbReference type="EMBL" id="MBD7909444.1"/>
    </source>
</evidence>
<keyword evidence="2" id="KW-1185">Reference proteome</keyword>
<dbReference type="Proteomes" id="UP000659496">
    <property type="component" value="Unassembled WGS sequence"/>
</dbReference>
<dbReference type="EMBL" id="JACSQY010000013">
    <property type="protein sequence ID" value="MBD7909444.1"/>
    <property type="molecule type" value="Genomic_DNA"/>
</dbReference>
<sequence>MALTLQLVFTKSDGKDFVLTVDEPRPGVTPAEVQTAMEQIIASGVFKRDGDVLIAVKSARIIDRSVNDLFSNK</sequence>
<gene>
    <name evidence="1" type="ORF">H9659_13990</name>
</gene>
<name>A0ABR8PMX3_9BACL</name>
<accession>A0ABR8PMX3</accession>
<dbReference type="InterPro" id="IPR021321">
    <property type="entry name" value="DUF2922"/>
</dbReference>
<reference evidence="1 2" key="1">
    <citation type="submission" date="2020-08" db="EMBL/GenBank/DDBJ databases">
        <title>A Genomic Blueprint of the Chicken Gut Microbiome.</title>
        <authorList>
            <person name="Gilroy R."/>
            <person name="Ravi A."/>
            <person name="Getino M."/>
            <person name="Pursley I."/>
            <person name="Horton D.L."/>
            <person name="Alikhan N.-F."/>
            <person name="Baker D."/>
            <person name="Gharbi K."/>
            <person name="Hall N."/>
            <person name="Watson M."/>
            <person name="Adriaenssens E.M."/>
            <person name="Foster-Nyarko E."/>
            <person name="Jarju S."/>
            <person name="Secka A."/>
            <person name="Antonio M."/>
            <person name="Oren A."/>
            <person name="Chaudhuri R."/>
            <person name="La Ragione R.M."/>
            <person name="Hildebrand F."/>
            <person name="Pallen M.J."/>
        </authorList>
    </citation>
    <scope>NUCLEOTIDE SEQUENCE [LARGE SCALE GENOMIC DNA]</scope>
    <source>
        <strain evidence="1 2">Sa3CUA8</strain>
    </source>
</reference>
<protein>
    <submittedName>
        <fullName evidence="1">DUF2922 domain-containing protein</fullName>
    </submittedName>
</protein>
<dbReference type="Pfam" id="PF11148">
    <property type="entry name" value="DUF2922"/>
    <property type="match status" value="1"/>
</dbReference>
<proteinExistence type="predicted"/>
<dbReference type="RefSeq" id="WP_191691642.1">
    <property type="nucleotide sequence ID" value="NZ_JACSQY010000013.1"/>
</dbReference>